<keyword evidence="2" id="KW-1185">Reference proteome</keyword>
<protein>
    <submittedName>
        <fullName evidence="1">Uncharacterized protein</fullName>
    </submittedName>
</protein>
<accession>A0A0S3R866</accession>
<dbReference type="AlphaFoldDB" id="A0A0S3R866"/>
<name>A0A0S3R866_PHAAN</name>
<evidence type="ECO:0000313" key="1">
    <source>
        <dbReference type="EMBL" id="BAT76827.1"/>
    </source>
</evidence>
<evidence type="ECO:0000313" key="2">
    <source>
        <dbReference type="Proteomes" id="UP000291084"/>
    </source>
</evidence>
<gene>
    <name evidence="1" type="primary">Vigan.01G488700</name>
    <name evidence="1" type="ORF">VIGAN_01488700</name>
</gene>
<organism evidence="1 2">
    <name type="scientific">Vigna angularis var. angularis</name>
    <dbReference type="NCBI Taxonomy" id="157739"/>
    <lineage>
        <taxon>Eukaryota</taxon>
        <taxon>Viridiplantae</taxon>
        <taxon>Streptophyta</taxon>
        <taxon>Embryophyta</taxon>
        <taxon>Tracheophyta</taxon>
        <taxon>Spermatophyta</taxon>
        <taxon>Magnoliopsida</taxon>
        <taxon>eudicotyledons</taxon>
        <taxon>Gunneridae</taxon>
        <taxon>Pentapetalae</taxon>
        <taxon>rosids</taxon>
        <taxon>fabids</taxon>
        <taxon>Fabales</taxon>
        <taxon>Fabaceae</taxon>
        <taxon>Papilionoideae</taxon>
        <taxon>50 kb inversion clade</taxon>
        <taxon>NPAAA clade</taxon>
        <taxon>indigoferoid/millettioid clade</taxon>
        <taxon>Phaseoleae</taxon>
        <taxon>Vigna</taxon>
    </lineage>
</organism>
<reference evidence="1 2" key="1">
    <citation type="journal article" date="2015" name="Sci. Rep.">
        <title>The power of single molecule real-time sequencing technology in the de novo assembly of a eukaryotic genome.</title>
        <authorList>
            <person name="Sakai H."/>
            <person name="Naito K."/>
            <person name="Ogiso-Tanaka E."/>
            <person name="Takahashi Y."/>
            <person name="Iseki K."/>
            <person name="Muto C."/>
            <person name="Satou K."/>
            <person name="Teruya K."/>
            <person name="Shiroma A."/>
            <person name="Shimoji M."/>
            <person name="Hirano T."/>
            <person name="Itoh T."/>
            <person name="Kaga A."/>
            <person name="Tomooka N."/>
        </authorList>
    </citation>
    <scope>NUCLEOTIDE SEQUENCE [LARGE SCALE GENOMIC DNA]</scope>
    <source>
        <strain evidence="2">cv. Shumari</strain>
    </source>
</reference>
<dbReference type="Proteomes" id="UP000291084">
    <property type="component" value="Chromosome 1"/>
</dbReference>
<proteinExistence type="predicted"/>
<sequence length="82" mass="9548">MVTSTDIRSVNLLQPKEIDITIVIVEVLYEYNLLASVLLQSHVKQGLFFQKPLARIFPQHVPMDTNWGKTRKFVISIQKFVY</sequence>
<dbReference type="EMBL" id="AP015034">
    <property type="protein sequence ID" value="BAT76827.1"/>
    <property type="molecule type" value="Genomic_DNA"/>
</dbReference>